<reference evidence="4" key="1">
    <citation type="journal article" date="2011" name="MBio">
        <title>Novel metabolic attributes of the genus Cyanothece, comprising a group of unicellular nitrogen-fixing Cyanobacteria.</title>
        <authorList>
            <person name="Bandyopadhyay A."/>
            <person name="Elvitigala T."/>
            <person name="Welsh E."/>
            <person name="Stockel J."/>
            <person name="Liberton M."/>
            <person name="Min H."/>
            <person name="Sherman L.A."/>
            <person name="Pakrasi H.B."/>
        </authorList>
    </citation>
    <scope>NUCLEOTIDE SEQUENCE [LARGE SCALE GENOMIC DNA]</scope>
    <source>
        <strain evidence="4">PCC 7424</strain>
    </source>
</reference>
<feature type="domain" description="Inner membrane protein YqiJ N-terminal" evidence="2">
    <location>
        <begin position="16"/>
        <end position="108"/>
    </location>
</feature>
<evidence type="ECO:0000313" key="3">
    <source>
        <dbReference type="EMBL" id="ACK72415.1"/>
    </source>
</evidence>
<dbReference type="Pfam" id="PF21001">
    <property type="entry name" value="YqiJ_N"/>
    <property type="match status" value="1"/>
</dbReference>
<keyword evidence="4" id="KW-1185">Reference proteome</keyword>
<dbReference type="AlphaFoldDB" id="B7KL43"/>
<name>B7KL43_GLOC7</name>
<feature type="transmembrane region" description="Helical" evidence="1">
    <location>
        <begin position="79"/>
        <end position="100"/>
    </location>
</feature>
<keyword evidence="1" id="KW-1133">Transmembrane helix</keyword>
<keyword evidence="1" id="KW-0812">Transmembrane</keyword>
<dbReference type="eggNOG" id="ENOG502ZBUS">
    <property type="taxonomic scope" value="Bacteria"/>
</dbReference>
<feature type="transmembrane region" description="Helical" evidence="1">
    <location>
        <begin position="7"/>
        <end position="26"/>
    </location>
</feature>
<dbReference type="Proteomes" id="UP000002384">
    <property type="component" value="Chromosome"/>
</dbReference>
<dbReference type="STRING" id="65393.PCC7424_4041"/>
<evidence type="ECO:0000256" key="1">
    <source>
        <dbReference type="SAM" id="Phobius"/>
    </source>
</evidence>
<proteinExistence type="predicted"/>
<accession>B7KL43</accession>
<dbReference type="HOGENOM" id="CLU_1128328_0_0_3"/>
<sequence>MLFSLANLPYWIFLAIGLALLLLVMFSGGGDEDFELDADADINFQGGTSDLQTDLDFEAHSNSFIFPILGWFGVGKAPLMLLLAINFSTWGLIGWLLNLLLGTLTGKIPVKLFGLGGLVMLLSLGMSLFLGSLISRPLGKIFASFTEDSSSDRLIGCEGTVISKKLPYLIDNKLGQADVLDPMGNLVTVSVSLPQWAKVIPYRGQKILIIDREDHSYIAITKDSSDLDKWLDRANFS</sequence>
<gene>
    <name evidence="3" type="ordered locus">PCC7424_4041</name>
</gene>
<evidence type="ECO:0000259" key="2">
    <source>
        <dbReference type="Pfam" id="PF21001"/>
    </source>
</evidence>
<feature type="transmembrane region" description="Helical" evidence="1">
    <location>
        <begin position="112"/>
        <end position="134"/>
    </location>
</feature>
<dbReference type="EMBL" id="CP001291">
    <property type="protein sequence ID" value="ACK72415.1"/>
    <property type="molecule type" value="Genomic_DNA"/>
</dbReference>
<keyword evidence="1" id="KW-0472">Membrane</keyword>
<dbReference type="KEGG" id="cyc:PCC7424_4041"/>
<dbReference type="RefSeq" id="WP_015956000.1">
    <property type="nucleotide sequence ID" value="NC_011729.1"/>
</dbReference>
<protein>
    <recommendedName>
        <fullName evidence="2">Inner membrane protein YqiJ N-terminal domain-containing protein</fullName>
    </recommendedName>
</protein>
<dbReference type="OrthoDB" id="484348at2"/>
<dbReference type="InterPro" id="IPR048376">
    <property type="entry name" value="YqiJ_N"/>
</dbReference>
<evidence type="ECO:0000313" key="4">
    <source>
        <dbReference type="Proteomes" id="UP000002384"/>
    </source>
</evidence>
<organism evidence="3 4">
    <name type="scientific">Gloeothece citriformis (strain PCC 7424)</name>
    <name type="common">Cyanothece sp. (strain PCC 7424)</name>
    <dbReference type="NCBI Taxonomy" id="65393"/>
    <lineage>
        <taxon>Bacteria</taxon>
        <taxon>Bacillati</taxon>
        <taxon>Cyanobacteriota</taxon>
        <taxon>Cyanophyceae</taxon>
        <taxon>Oscillatoriophycideae</taxon>
        <taxon>Chroococcales</taxon>
        <taxon>Aphanothecaceae</taxon>
        <taxon>Gloeothece</taxon>
        <taxon>Gloeothece citriformis</taxon>
    </lineage>
</organism>